<evidence type="ECO:0000256" key="6">
    <source>
        <dbReference type="SAM" id="Phobius"/>
    </source>
</evidence>
<keyword evidence="6" id="KW-0812">Transmembrane</keyword>
<dbReference type="InterPro" id="IPR051310">
    <property type="entry name" value="MCP_chemotaxis"/>
</dbReference>
<comment type="similarity">
    <text evidence="3">Belongs to the methyl-accepting chemotaxis (MCP) protein family.</text>
</comment>
<dbReference type="GO" id="GO:0005886">
    <property type="term" value="C:plasma membrane"/>
    <property type="evidence" value="ECO:0007669"/>
    <property type="project" value="TreeGrafter"/>
</dbReference>
<dbReference type="SUPFAM" id="SSF58104">
    <property type="entry name" value="Methyl-accepting chemotaxis protein (MCP) signaling domain"/>
    <property type="match status" value="1"/>
</dbReference>
<feature type="region of interest" description="Disordered" evidence="5">
    <location>
        <begin position="70"/>
        <end position="90"/>
    </location>
</feature>
<feature type="domain" description="Methyl-accepting transducer" evidence="8">
    <location>
        <begin position="396"/>
        <end position="625"/>
    </location>
</feature>
<evidence type="ECO:0000256" key="7">
    <source>
        <dbReference type="SAM" id="SignalP"/>
    </source>
</evidence>
<dbReference type="AlphaFoldDB" id="A0A3N7HWI0"/>
<dbReference type="PANTHER" id="PTHR43531">
    <property type="entry name" value="PROTEIN ICFG"/>
    <property type="match status" value="1"/>
</dbReference>
<reference evidence="10 11" key="2">
    <citation type="submission" date="2018-12" db="EMBL/GenBank/DDBJ databases">
        <title>Rhizobacter gummiphilus sp. nov., a rubber-degrading bacterium isolated from the soil of a botanical garden in Japan.</title>
        <authorList>
            <person name="Shunsuke S.S."/>
        </authorList>
    </citation>
    <scope>NUCLEOTIDE SEQUENCE [LARGE SCALE GENOMIC DNA]</scope>
    <source>
        <strain evidence="10 11">S-16</strain>
    </source>
</reference>
<dbReference type="CDD" id="cd11386">
    <property type="entry name" value="MCP_signal"/>
    <property type="match status" value="1"/>
</dbReference>
<dbReference type="PRINTS" id="PR00260">
    <property type="entry name" value="CHEMTRNSDUCR"/>
</dbReference>
<accession>A0A3N7HWI0</accession>
<dbReference type="InterPro" id="IPR004090">
    <property type="entry name" value="Chemotax_Me-accpt_rcpt"/>
</dbReference>
<keyword evidence="6" id="KW-1133">Transmembrane helix</keyword>
<dbReference type="RefSeq" id="WP_124538895.1">
    <property type="nucleotide sequence ID" value="NZ_QUSW01000001.1"/>
</dbReference>
<dbReference type="GO" id="GO:0006935">
    <property type="term" value="P:chemotaxis"/>
    <property type="evidence" value="ECO:0007669"/>
    <property type="project" value="InterPro"/>
</dbReference>
<dbReference type="Gene3D" id="1.10.287.950">
    <property type="entry name" value="Methyl-accepting chemotaxis protein"/>
    <property type="match status" value="1"/>
</dbReference>
<organism evidence="10 11">
    <name type="scientific">Piscinibacter terrae</name>
    <dbReference type="NCBI Taxonomy" id="2496871"/>
    <lineage>
        <taxon>Bacteria</taxon>
        <taxon>Pseudomonadati</taxon>
        <taxon>Pseudomonadota</taxon>
        <taxon>Betaproteobacteria</taxon>
        <taxon>Burkholderiales</taxon>
        <taxon>Sphaerotilaceae</taxon>
        <taxon>Piscinibacter</taxon>
    </lineage>
</organism>
<dbReference type="Pfam" id="PF00015">
    <property type="entry name" value="MCPsignal"/>
    <property type="match status" value="1"/>
</dbReference>
<dbReference type="Pfam" id="PF00672">
    <property type="entry name" value="HAMP"/>
    <property type="match status" value="1"/>
</dbReference>
<dbReference type="GO" id="GO:0004888">
    <property type="term" value="F:transmembrane signaling receptor activity"/>
    <property type="evidence" value="ECO:0007669"/>
    <property type="project" value="InterPro"/>
</dbReference>
<evidence type="ECO:0000256" key="2">
    <source>
        <dbReference type="ARBA" id="ARBA00022481"/>
    </source>
</evidence>
<comment type="subcellular location">
    <subcellularLocation>
        <location evidence="1">Membrane</location>
    </subcellularLocation>
</comment>
<evidence type="ECO:0000256" key="3">
    <source>
        <dbReference type="ARBA" id="ARBA00029447"/>
    </source>
</evidence>
<dbReference type="InterPro" id="IPR013587">
    <property type="entry name" value="Nitrate/nitrite_sensing"/>
</dbReference>
<evidence type="ECO:0000313" key="10">
    <source>
        <dbReference type="EMBL" id="RQP26223.1"/>
    </source>
</evidence>
<feature type="transmembrane region" description="Helical" evidence="6">
    <location>
        <begin position="316"/>
        <end position="337"/>
    </location>
</feature>
<dbReference type="SMART" id="SM00304">
    <property type="entry name" value="HAMP"/>
    <property type="match status" value="1"/>
</dbReference>
<name>A0A3N7HWI0_9BURK</name>
<evidence type="ECO:0000256" key="1">
    <source>
        <dbReference type="ARBA" id="ARBA00004370"/>
    </source>
</evidence>
<proteinExistence type="inferred from homology"/>
<feature type="chain" id="PRO_5017972571" evidence="7">
    <location>
        <begin position="22"/>
        <end position="642"/>
    </location>
</feature>
<keyword evidence="11" id="KW-1185">Reference proteome</keyword>
<evidence type="ECO:0000259" key="9">
    <source>
        <dbReference type="PROSITE" id="PS50885"/>
    </source>
</evidence>
<dbReference type="PANTHER" id="PTHR43531:SF14">
    <property type="entry name" value="METHYL-ACCEPTING CHEMOTAXIS PROTEIN I-RELATED"/>
    <property type="match status" value="1"/>
</dbReference>
<reference evidence="10 11" key="1">
    <citation type="submission" date="2018-08" db="EMBL/GenBank/DDBJ databases">
        <authorList>
            <person name="Khan S.A."/>
            <person name="Jeon C.O."/>
            <person name="Chun B.H."/>
            <person name="Jeong S.E."/>
        </authorList>
    </citation>
    <scope>NUCLEOTIDE SEQUENCE [LARGE SCALE GENOMIC DNA]</scope>
    <source>
        <strain evidence="10 11">S-16</strain>
    </source>
</reference>
<keyword evidence="7" id="KW-0732">Signal</keyword>
<keyword evidence="4" id="KW-0807">Transducer</keyword>
<feature type="signal peptide" evidence="7">
    <location>
        <begin position="1"/>
        <end position="21"/>
    </location>
</feature>
<feature type="compositionally biased region" description="Basic and acidic residues" evidence="5">
    <location>
        <begin position="78"/>
        <end position="90"/>
    </location>
</feature>
<dbReference type="GO" id="GO:0007165">
    <property type="term" value="P:signal transduction"/>
    <property type="evidence" value="ECO:0007669"/>
    <property type="project" value="UniProtKB-KW"/>
</dbReference>
<dbReference type="Pfam" id="PF08376">
    <property type="entry name" value="NIT"/>
    <property type="match status" value="1"/>
</dbReference>
<dbReference type="FunFam" id="1.10.287.950:FF:000001">
    <property type="entry name" value="Methyl-accepting chemotaxis sensory transducer"/>
    <property type="match status" value="1"/>
</dbReference>
<keyword evidence="6" id="KW-0472">Membrane</keyword>
<evidence type="ECO:0000259" key="8">
    <source>
        <dbReference type="PROSITE" id="PS50111"/>
    </source>
</evidence>
<evidence type="ECO:0000256" key="5">
    <source>
        <dbReference type="SAM" id="MobiDB-lite"/>
    </source>
</evidence>
<dbReference type="Proteomes" id="UP000267464">
    <property type="component" value="Unassembled WGS sequence"/>
</dbReference>
<evidence type="ECO:0000256" key="4">
    <source>
        <dbReference type="PROSITE-ProRule" id="PRU00284"/>
    </source>
</evidence>
<sequence length="642" mass="67473">MKRWIANLRMWQKFALVGALAAGMVAGPTAMTVKGHLEDMEAARHEAAGMGPAGDVIRLLQRTQQHRGLSAAALAGNDKARDSRKGKQGEVDEVLRAAQASIAAFRNTGLDAQLADIQREWQELSSAVAGGSLPAPDSFKRHTALIARELGLLEGITDVSTLALDREAGSSYLIDAVLGELPKLTETLGQTRARGAAVLAKGEATADERATLVALVESTRSLARSTRARMDRSLEADPVLREALEATLASASAAVDEGLKLTDEQVLRADKPTMASSDFFAAMTRVIDTQFELSAQAFRSLDGVLAERSARAQHELWLLTASIAVLGGAATWIVVMVTRTSMQSVTQALNAARALAAGDLTHPMRADSRDEMGELVHALGESMEKLAQVVGVIKTTTESVSTAAVQISQGNHDLSQRTEEQSSQLQNTASSMEEITATVRQNCDTAQQATTLASTASQVAVQGGEVVSRVVSNMQDISASSQRIGDIIGVIDGIAFQTNILALNAAVEAARAGEHGRGFAVVASEVRSLAQRSAEAAKEIKALIGQSVEKVEAGSRLVGDAGRTMSDIVTQVKRVSELIEEISAASGQQSAGINQISGAVSQLDAVTQQNAALVEESAAAAESLSQQAAHLAQTVAMFKTEA</sequence>
<dbReference type="OrthoDB" id="343520at2"/>
<dbReference type="InterPro" id="IPR004089">
    <property type="entry name" value="MCPsignal_dom"/>
</dbReference>
<dbReference type="SMART" id="SM00283">
    <property type="entry name" value="MA"/>
    <property type="match status" value="1"/>
</dbReference>
<dbReference type="EMBL" id="QUSW01000001">
    <property type="protein sequence ID" value="RQP26223.1"/>
    <property type="molecule type" value="Genomic_DNA"/>
</dbReference>
<gene>
    <name evidence="10" type="ORF">DZC73_04095</name>
</gene>
<dbReference type="PROSITE" id="PS50111">
    <property type="entry name" value="CHEMOTAXIS_TRANSDUC_2"/>
    <property type="match status" value="1"/>
</dbReference>
<protein>
    <submittedName>
        <fullName evidence="10">Methyl-accepting chemotaxis protein</fullName>
    </submittedName>
</protein>
<dbReference type="PROSITE" id="PS50885">
    <property type="entry name" value="HAMP"/>
    <property type="match status" value="1"/>
</dbReference>
<dbReference type="InterPro" id="IPR003660">
    <property type="entry name" value="HAMP_dom"/>
</dbReference>
<comment type="caution">
    <text evidence="10">The sequence shown here is derived from an EMBL/GenBank/DDBJ whole genome shotgun (WGS) entry which is preliminary data.</text>
</comment>
<evidence type="ECO:0000313" key="11">
    <source>
        <dbReference type="Proteomes" id="UP000267464"/>
    </source>
</evidence>
<keyword evidence="2" id="KW-0488">Methylation</keyword>
<feature type="domain" description="HAMP" evidence="9">
    <location>
        <begin position="339"/>
        <end position="391"/>
    </location>
</feature>